<feature type="transmembrane region" description="Helical" evidence="1">
    <location>
        <begin position="61"/>
        <end position="82"/>
    </location>
</feature>
<dbReference type="Pfam" id="PF12263">
    <property type="entry name" value="DUF3611"/>
    <property type="match status" value="1"/>
</dbReference>
<keyword evidence="3" id="KW-1185">Reference proteome</keyword>
<dbReference type="PANTHER" id="PTHR34548:SF2">
    <property type="entry name" value="PROTEIN TIC 21, CHLOROPLASTIC"/>
    <property type="match status" value="1"/>
</dbReference>
<gene>
    <name evidence="2" type="ORF">MiSe_08010</name>
</gene>
<dbReference type="InterPro" id="IPR022051">
    <property type="entry name" value="DUF3611"/>
</dbReference>
<name>A0AAV3X1L1_9CYAN</name>
<organism evidence="2 3">
    <name type="scientific">Microseira wollei NIES-4236</name>
    <dbReference type="NCBI Taxonomy" id="2530354"/>
    <lineage>
        <taxon>Bacteria</taxon>
        <taxon>Bacillati</taxon>
        <taxon>Cyanobacteriota</taxon>
        <taxon>Cyanophyceae</taxon>
        <taxon>Oscillatoriophycideae</taxon>
        <taxon>Aerosakkonematales</taxon>
        <taxon>Aerosakkonemataceae</taxon>
        <taxon>Microseira</taxon>
    </lineage>
</organism>
<evidence type="ECO:0008006" key="4">
    <source>
        <dbReference type="Google" id="ProtNLM"/>
    </source>
</evidence>
<evidence type="ECO:0000313" key="3">
    <source>
        <dbReference type="Proteomes" id="UP001050975"/>
    </source>
</evidence>
<keyword evidence="1" id="KW-1133">Transmembrane helix</keyword>
<dbReference type="RefSeq" id="WP_226575128.1">
    <property type="nucleotide sequence ID" value="NZ_BLAY01000008.1"/>
</dbReference>
<sequence>MTDQSESQSVPAPLRQIARTFSTTGWISFWSQVVLGVISGVVLLVWSAFGRNTTANNPGTGFGAFLAVCGLLVLAGSIYMAFRYTTIAKQLQSPNPSGRPRKADTIQVLRLGLLVNLAGMLITLFGAYAIVGTLVGKSISQGQNAFLDPNRVISALDMFVVQANINTIGAHFVGIVATLWLLHRISRT</sequence>
<keyword evidence="1" id="KW-0812">Transmembrane</keyword>
<keyword evidence="1" id="KW-0472">Membrane</keyword>
<comment type="caution">
    <text evidence="2">The sequence shown here is derived from an EMBL/GenBank/DDBJ whole genome shotgun (WGS) entry which is preliminary data.</text>
</comment>
<feature type="transmembrane region" description="Helical" evidence="1">
    <location>
        <begin position="29"/>
        <end position="49"/>
    </location>
</feature>
<evidence type="ECO:0000313" key="2">
    <source>
        <dbReference type="EMBL" id="GET36053.1"/>
    </source>
</evidence>
<dbReference type="EMBL" id="BLAY01000008">
    <property type="protein sequence ID" value="GET36053.1"/>
    <property type="molecule type" value="Genomic_DNA"/>
</dbReference>
<evidence type="ECO:0000256" key="1">
    <source>
        <dbReference type="SAM" id="Phobius"/>
    </source>
</evidence>
<proteinExistence type="predicted"/>
<dbReference type="AlphaFoldDB" id="A0AAV3X1L1"/>
<feature type="transmembrane region" description="Helical" evidence="1">
    <location>
        <begin position="108"/>
        <end position="131"/>
    </location>
</feature>
<dbReference type="PANTHER" id="PTHR34548">
    <property type="entry name" value="PROTEIN TIC 21, CHLOROPLASTIC"/>
    <property type="match status" value="1"/>
</dbReference>
<protein>
    <recommendedName>
        <fullName evidence="4">DUF3611 family protein</fullName>
    </recommendedName>
</protein>
<feature type="transmembrane region" description="Helical" evidence="1">
    <location>
        <begin position="159"/>
        <end position="182"/>
    </location>
</feature>
<dbReference type="Proteomes" id="UP001050975">
    <property type="component" value="Unassembled WGS sequence"/>
</dbReference>
<reference evidence="2" key="1">
    <citation type="submission" date="2019-10" db="EMBL/GenBank/DDBJ databases">
        <title>Draft genome sequece of Microseira wollei NIES-4236.</title>
        <authorList>
            <person name="Yamaguchi H."/>
            <person name="Suzuki S."/>
            <person name="Kawachi M."/>
        </authorList>
    </citation>
    <scope>NUCLEOTIDE SEQUENCE</scope>
    <source>
        <strain evidence="2">NIES-4236</strain>
    </source>
</reference>
<accession>A0AAV3X1L1</accession>